<organism evidence="2">
    <name type="scientific">Anguilla anguilla</name>
    <name type="common">European freshwater eel</name>
    <name type="synonym">Muraena anguilla</name>
    <dbReference type="NCBI Taxonomy" id="7936"/>
    <lineage>
        <taxon>Eukaryota</taxon>
        <taxon>Metazoa</taxon>
        <taxon>Chordata</taxon>
        <taxon>Craniata</taxon>
        <taxon>Vertebrata</taxon>
        <taxon>Euteleostomi</taxon>
        <taxon>Actinopterygii</taxon>
        <taxon>Neopterygii</taxon>
        <taxon>Teleostei</taxon>
        <taxon>Anguilliformes</taxon>
        <taxon>Anguillidae</taxon>
        <taxon>Anguilla</taxon>
    </lineage>
</organism>
<keyword evidence="1" id="KW-0812">Transmembrane</keyword>
<protein>
    <submittedName>
        <fullName evidence="2">Uncharacterized protein</fullName>
    </submittedName>
</protein>
<feature type="transmembrane region" description="Helical" evidence="1">
    <location>
        <begin position="37"/>
        <end position="57"/>
    </location>
</feature>
<evidence type="ECO:0000313" key="2">
    <source>
        <dbReference type="EMBL" id="JAH85302.1"/>
    </source>
</evidence>
<accession>A0A0E9W4N5</accession>
<reference evidence="2" key="2">
    <citation type="journal article" date="2015" name="Fish Shellfish Immunol.">
        <title>Early steps in the European eel (Anguilla anguilla)-Vibrio vulnificus interaction in the gills: Role of the RtxA13 toxin.</title>
        <authorList>
            <person name="Callol A."/>
            <person name="Pajuelo D."/>
            <person name="Ebbesson L."/>
            <person name="Teles M."/>
            <person name="MacKenzie S."/>
            <person name="Amaro C."/>
        </authorList>
    </citation>
    <scope>NUCLEOTIDE SEQUENCE</scope>
</reference>
<reference evidence="2" key="1">
    <citation type="submission" date="2014-11" db="EMBL/GenBank/DDBJ databases">
        <authorList>
            <person name="Amaro Gonzalez C."/>
        </authorList>
    </citation>
    <scope>NUCLEOTIDE SEQUENCE</scope>
</reference>
<name>A0A0E9W4N5_ANGAN</name>
<dbReference type="EMBL" id="GBXM01023275">
    <property type="protein sequence ID" value="JAH85302.1"/>
    <property type="molecule type" value="Transcribed_RNA"/>
</dbReference>
<sequence>MVKVVIASLLHVPLLPHKILPLVRTVLLAACNSNIFYFGLVLLLTLPVLQPMPLLFLPL</sequence>
<evidence type="ECO:0000256" key="1">
    <source>
        <dbReference type="SAM" id="Phobius"/>
    </source>
</evidence>
<proteinExistence type="predicted"/>
<keyword evidence="1" id="KW-0472">Membrane</keyword>
<dbReference type="AlphaFoldDB" id="A0A0E9W4N5"/>
<keyword evidence="1" id="KW-1133">Transmembrane helix</keyword>